<keyword evidence="1" id="KW-0677">Repeat</keyword>
<dbReference type="InterPro" id="IPR032675">
    <property type="entry name" value="LRR_dom_sf"/>
</dbReference>
<organism evidence="4">
    <name type="scientific">Oryza brachyantha</name>
    <name type="common">malo sina</name>
    <dbReference type="NCBI Taxonomy" id="4533"/>
    <lineage>
        <taxon>Eukaryota</taxon>
        <taxon>Viridiplantae</taxon>
        <taxon>Streptophyta</taxon>
        <taxon>Embryophyta</taxon>
        <taxon>Tracheophyta</taxon>
        <taxon>Spermatophyta</taxon>
        <taxon>Magnoliopsida</taxon>
        <taxon>Liliopsida</taxon>
        <taxon>Poales</taxon>
        <taxon>Poaceae</taxon>
        <taxon>BOP clade</taxon>
        <taxon>Oryzoideae</taxon>
        <taxon>Oryzeae</taxon>
        <taxon>Oryzinae</taxon>
        <taxon>Oryza</taxon>
    </lineage>
</organism>
<reference evidence="4" key="2">
    <citation type="submission" date="2013-04" db="UniProtKB">
        <authorList>
            <consortium name="EnsemblPlants"/>
        </authorList>
    </citation>
    <scope>IDENTIFICATION</scope>
</reference>
<feature type="compositionally biased region" description="Basic residues" evidence="2">
    <location>
        <begin position="317"/>
        <end position="334"/>
    </location>
</feature>
<accession>J3KZQ5</accession>
<dbReference type="Proteomes" id="UP000006038">
    <property type="component" value="Chromosome 1"/>
</dbReference>
<dbReference type="HOGENOM" id="CLU_746746_0_0_1"/>
<dbReference type="Pfam" id="PF23598">
    <property type="entry name" value="LRR_14"/>
    <property type="match status" value="1"/>
</dbReference>
<dbReference type="AlphaFoldDB" id="J3KZQ5"/>
<keyword evidence="5" id="KW-1185">Reference proteome</keyword>
<evidence type="ECO:0000313" key="5">
    <source>
        <dbReference type="Proteomes" id="UP000006038"/>
    </source>
</evidence>
<dbReference type="InterPro" id="IPR055414">
    <property type="entry name" value="LRR_R13L4/SHOC2-like"/>
</dbReference>
<name>J3KZQ5_ORYBR</name>
<evidence type="ECO:0000256" key="2">
    <source>
        <dbReference type="SAM" id="MobiDB-lite"/>
    </source>
</evidence>
<feature type="region of interest" description="Disordered" evidence="2">
    <location>
        <begin position="302"/>
        <end position="356"/>
    </location>
</feature>
<reference evidence="4" key="1">
    <citation type="journal article" date="2013" name="Nat. Commun.">
        <title>Whole-genome sequencing of Oryza brachyantha reveals mechanisms underlying Oryza genome evolution.</title>
        <authorList>
            <person name="Chen J."/>
            <person name="Huang Q."/>
            <person name="Gao D."/>
            <person name="Wang J."/>
            <person name="Lang Y."/>
            <person name="Liu T."/>
            <person name="Li B."/>
            <person name="Bai Z."/>
            <person name="Luis Goicoechea J."/>
            <person name="Liang C."/>
            <person name="Chen C."/>
            <person name="Zhang W."/>
            <person name="Sun S."/>
            <person name="Liao Y."/>
            <person name="Zhang X."/>
            <person name="Yang L."/>
            <person name="Song C."/>
            <person name="Wang M."/>
            <person name="Shi J."/>
            <person name="Liu G."/>
            <person name="Liu J."/>
            <person name="Zhou H."/>
            <person name="Zhou W."/>
            <person name="Yu Q."/>
            <person name="An N."/>
            <person name="Chen Y."/>
            <person name="Cai Q."/>
            <person name="Wang B."/>
            <person name="Liu B."/>
            <person name="Min J."/>
            <person name="Huang Y."/>
            <person name="Wu H."/>
            <person name="Li Z."/>
            <person name="Zhang Y."/>
            <person name="Yin Y."/>
            <person name="Song W."/>
            <person name="Jiang J."/>
            <person name="Jackson S.A."/>
            <person name="Wing R.A."/>
            <person name="Wang J."/>
            <person name="Chen M."/>
        </authorList>
    </citation>
    <scope>NUCLEOTIDE SEQUENCE [LARGE SCALE GENOMIC DNA]</scope>
    <source>
        <strain evidence="4">cv. IRGC 101232</strain>
    </source>
</reference>
<evidence type="ECO:0000259" key="3">
    <source>
        <dbReference type="Pfam" id="PF23598"/>
    </source>
</evidence>
<dbReference type="eggNOG" id="KOG4658">
    <property type="taxonomic scope" value="Eukaryota"/>
</dbReference>
<dbReference type="EnsemblPlants" id="OB01G24610.1">
    <property type="protein sequence ID" value="OB01G24610.1"/>
    <property type="gene ID" value="OB01G24610"/>
</dbReference>
<protein>
    <recommendedName>
        <fullName evidence="3">Disease resistance R13L4/SHOC-2-like LRR domain-containing protein</fullName>
    </recommendedName>
</protein>
<dbReference type="PANTHER" id="PTHR47186">
    <property type="entry name" value="LEUCINE-RICH REPEAT-CONTAINING PROTEIN 57"/>
    <property type="match status" value="1"/>
</dbReference>
<dbReference type="Gramene" id="OB01G24610.1">
    <property type="protein sequence ID" value="OB01G24610.1"/>
    <property type="gene ID" value="OB01G24610"/>
</dbReference>
<evidence type="ECO:0000313" key="4">
    <source>
        <dbReference type="EnsemblPlants" id="OB01G24610.1"/>
    </source>
</evidence>
<dbReference type="PANTHER" id="PTHR47186:SF22">
    <property type="entry name" value="OS11G0589401 PROTEIN"/>
    <property type="match status" value="1"/>
</dbReference>
<sequence length="371" mass="41061">MVKLLGIDYSEDGIREEYCCRVHFSVMDLISSLPSEENFATILNDKQKPCSSDKSVDTEDKATTSLSKVRSISVSSPDVGSIHLAEFKVFRVLDLEGCDLSQNHRLLSNQLGGLLHLRYTGLRDTRITEVPEDVGDLQFLQTLDLAETRVEALPAVVFRLGNLACLRVEHRMRVPRGIGSLVSLQELSDVSTRDSPDVVRELGDLMRLRVLRITLWRPTRSAEEAMVESLWRLRRLRELHVYVASGGAGGDETTLDLLKDGGPPAPPRALRSFSAGGTYVSSAPLRWPPSWIDAAPAVASAGRGQAAKAQPVNSGRWRGRRPHPHVHAHWHMHRGSGTAHGMSSSRRRPSGKGQDFTDEYITKFSFPVATL</sequence>
<evidence type="ECO:0000256" key="1">
    <source>
        <dbReference type="ARBA" id="ARBA00022737"/>
    </source>
</evidence>
<proteinExistence type="predicted"/>
<feature type="domain" description="Disease resistance R13L4/SHOC-2-like LRR" evidence="3">
    <location>
        <begin position="68"/>
        <end position="292"/>
    </location>
</feature>
<dbReference type="Gene3D" id="3.80.10.10">
    <property type="entry name" value="Ribonuclease Inhibitor"/>
    <property type="match status" value="1"/>
</dbReference>
<dbReference type="SUPFAM" id="SSF52047">
    <property type="entry name" value="RNI-like"/>
    <property type="match status" value="1"/>
</dbReference>